<sequence length="157" mass="17469">MRILTALLALVTLTACGAGEEVEQRDPRCDYEDDREWVPLKATQSDVACVNWSPYDPYTCQGQGCRVRCGGVTADERQADYDAATLDMRTSDYVDVMVNCGQPDESVDQFFCKGRARVLIGEGGCTVNTQMIPITIFASETHQHVPGYSVVWQIFEE</sequence>
<comment type="caution">
    <text evidence="2">The sequence shown here is derived from an EMBL/GenBank/DDBJ whole genome shotgun (WGS) entry which is preliminary data.</text>
</comment>
<gene>
    <name evidence="2" type="ORF">FRC96_07780</name>
</gene>
<dbReference type="RefSeq" id="WP_146973940.1">
    <property type="nucleotide sequence ID" value="NZ_VOSL01000037.1"/>
</dbReference>
<evidence type="ECO:0000313" key="3">
    <source>
        <dbReference type="Proteomes" id="UP000321046"/>
    </source>
</evidence>
<accession>A0A5C6XK30</accession>
<dbReference type="AlphaFoldDB" id="A0A5C6XK30"/>
<proteinExistence type="predicted"/>
<dbReference type="PROSITE" id="PS51257">
    <property type="entry name" value="PROKAR_LIPOPROTEIN"/>
    <property type="match status" value="1"/>
</dbReference>
<name>A0A5C6XK30_9DELT</name>
<reference evidence="2 3" key="1">
    <citation type="submission" date="2019-08" db="EMBL/GenBank/DDBJ databases">
        <title>Bradymonadales sp. TMQ2.</title>
        <authorList>
            <person name="Liang Q."/>
        </authorList>
    </citation>
    <scope>NUCLEOTIDE SEQUENCE [LARGE SCALE GENOMIC DNA]</scope>
    <source>
        <strain evidence="2 3">TMQ2</strain>
    </source>
</reference>
<feature type="chain" id="PRO_5022709373" description="Lipoprotein" evidence="1">
    <location>
        <begin position="18"/>
        <end position="157"/>
    </location>
</feature>
<dbReference type="EMBL" id="VOSL01000037">
    <property type="protein sequence ID" value="TXD38007.1"/>
    <property type="molecule type" value="Genomic_DNA"/>
</dbReference>
<keyword evidence="1" id="KW-0732">Signal</keyword>
<evidence type="ECO:0000313" key="2">
    <source>
        <dbReference type="EMBL" id="TXD38007.1"/>
    </source>
</evidence>
<organism evidence="2 3">
    <name type="scientific">Lujinxingia vulgaris</name>
    <dbReference type="NCBI Taxonomy" id="2600176"/>
    <lineage>
        <taxon>Bacteria</taxon>
        <taxon>Deltaproteobacteria</taxon>
        <taxon>Bradymonadales</taxon>
        <taxon>Lujinxingiaceae</taxon>
        <taxon>Lujinxingia</taxon>
    </lineage>
</organism>
<feature type="signal peptide" evidence="1">
    <location>
        <begin position="1"/>
        <end position="17"/>
    </location>
</feature>
<dbReference type="Proteomes" id="UP000321046">
    <property type="component" value="Unassembled WGS sequence"/>
</dbReference>
<evidence type="ECO:0000256" key="1">
    <source>
        <dbReference type="SAM" id="SignalP"/>
    </source>
</evidence>
<evidence type="ECO:0008006" key="4">
    <source>
        <dbReference type="Google" id="ProtNLM"/>
    </source>
</evidence>
<protein>
    <recommendedName>
        <fullName evidence="4">Lipoprotein</fullName>
    </recommendedName>
</protein>